<dbReference type="SUPFAM" id="SSF51011">
    <property type="entry name" value="Glycosyl hydrolase domain"/>
    <property type="match status" value="1"/>
</dbReference>
<dbReference type="RefSeq" id="WP_015331323.1">
    <property type="nucleotide sequence ID" value="NC_020054.1"/>
</dbReference>
<keyword evidence="8" id="KW-1185">Reference proteome</keyword>
<dbReference type="InterPro" id="IPR033453">
    <property type="entry name" value="Glyco_hydro_30_TIM-barrel"/>
</dbReference>
<dbReference type="GO" id="GO:0006680">
    <property type="term" value="P:glucosylceramide catabolic process"/>
    <property type="evidence" value="ECO:0007669"/>
    <property type="project" value="TreeGrafter"/>
</dbReference>
<dbReference type="PANTHER" id="PTHR11069">
    <property type="entry name" value="GLUCOSYLCERAMIDASE"/>
    <property type="match status" value="1"/>
</dbReference>
<organism evidence="7 8">
    <name type="scientific">Fibrella aestuarina BUZ 2</name>
    <dbReference type="NCBI Taxonomy" id="1166018"/>
    <lineage>
        <taxon>Bacteria</taxon>
        <taxon>Pseudomonadati</taxon>
        <taxon>Bacteroidota</taxon>
        <taxon>Cytophagia</taxon>
        <taxon>Cytophagales</taxon>
        <taxon>Spirosomataceae</taxon>
        <taxon>Fibrella</taxon>
    </lineage>
</organism>
<dbReference type="InterPro" id="IPR001139">
    <property type="entry name" value="Glyco_hydro_30"/>
</dbReference>
<dbReference type="Pfam" id="PF17189">
    <property type="entry name" value="Glyco_hydro_30C"/>
    <property type="match status" value="1"/>
</dbReference>
<dbReference type="STRING" id="1166018.FAES_2215"/>
<dbReference type="InterPro" id="IPR013780">
    <property type="entry name" value="Glyco_hydro_b"/>
</dbReference>
<evidence type="ECO:0000256" key="3">
    <source>
        <dbReference type="ARBA" id="ARBA00022801"/>
    </source>
</evidence>
<evidence type="ECO:0000256" key="1">
    <source>
        <dbReference type="ARBA" id="ARBA00005382"/>
    </source>
</evidence>
<evidence type="ECO:0000313" key="7">
    <source>
        <dbReference type="EMBL" id="CCH00224.1"/>
    </source>
</evidence>
<keyword evidence="3 4" id="KW-0378">Hydrolase</keyword>
<evidence type="ECO:0000256" key="4">
    <source>
        <dbReference type="RuleBase" id="RU361188"/>
    </source>
</evidence>
<dbReference type="PANTHER" id="PTHR11069:SF23">
    <property type="entry name" value="LYSOSOMAL ACID GLUCOSYLCERAMIDASE"/>
    <property type="match status" value="1"/>
</dbReference>
<evidence type="ECO:0000259" key="5">
    <source>
        <dbReference type="Pfam" id="PF02055"/>
    </source>
</evidence>
<comment type="similarity">
    <text evidence="1 4">Belongs to the glycosyl hydrolase 30 family.</text>
</comment>
<dbReference type="Proteomes" id="UP000011058">
    <property type="component" value="Chromosome"/>
</dbReference>
<protein>
    <submittedName>
        <fullName evidence="7">Glucosylceramidase</fullName>
        <ecNumber evidence="7">3.2.1.45</ecNumber>
    </submittedName>
</protein>
<dbReference type="AlphaFoldDB" id="I0K7X1"/>
<dbReference type="KEGG" id="fae:FAES_2215"/>
<evidence type="ECO:0000313" key="8">
    <source>
        <dbReference type="Proteomes" id="UP000011058"/>
    </source>
</evidence>
<sequence length="479" mass="52366">MTTLARFRHWRRWLALPVWVTLGGSIAPCQTPSTAPTTSARADVACWLTAPALNLFFQQQKGFAFSPTASQGAVIEVDTTQTFQSMDGFGYTLTGGSAMLINRLKPDDRAALLRELISPDGIGISYLRISIGASDLSDRVFTYDDVPAGETDLTLSRFSLEPERADLLPVLKQMLAINPRLTILATPWTPPVWMKTNGSSKGGSLKPACYDVYAQYFVRYVQAMQAEGIPIDAVTIQNEPLHPGNNPSLLMTSAEQADFLKKSLGPAFRKAGLSTKIILYDHNADHPEYVTDILADREAAQYADGSAFHLYNGPISALGKVHDQFPTKNLYFTEQWTGAKGTFQGDLNWHVRNLIIGAPRNWCRTVLEWNLAADPALNPHTDGGCTECLGALTIDGNRITRNVAYYIIAHASKVVRPGSVRIGSTELGALPSVAFKTPDGKKVLIVQNERDTPQTVTIRQGRRSIIATLPGGSVGTYVW</sequence>
<dbReference type="PATRIC" id="fig|1166018.3.peg.3969"/>
<accession>I0K7X1</accession>
<feature type="domain" description="Glycosyl hydrolase family 30 TIM-barrel" evidence="5">
    <location>
        <begin position="87"/>
        <end position="414"/>
    </location>
</feature>
<dbReference type="EMBL" id="HE796683">
    <property type="protein sequence ID" value="CCH00224.1"/>
    <property type="molecule type" value="Genomic_DNA"/>
</dbReference>
<dbReference type="SUPFAM" id="SSF51445">
    <property type="entry name" value="(Trans)glycosidases"/>
    <property type="match status" value="1"/>
</dbReference>
<proteinExistence type="inferred from homology"/>
<dbReference type="PRINTS" id="PR00843">
    <property type="entry name" value="GLHYDRLASE30"/>
</dbReference>
<dbReference type="Pfam" id="PF02055">
    <property type="entry name" value="Glyco_hydro_30"/>
    <property type="match status" value="1"/>
</dbReference>
<dbReference type="HOGENOM" id="CLU_014379_3_1_10"/>
<evidence type="ECO:0000259" key="6">
    <source>
        <dbReference type="Pfam" id="PF17189"/>
    </source>
</evidence>
<evidence type="ECO:0000256" key="2">
    <source>
        <dbReference type="ARBA" id="ARBA00022729"/>
    </source>
</evidence>
<dbReference type="eggNOG" id="COG5520">
    <property type="taxonomic scope" value="Bacteria"/>
</dbReference>
<name>I0K7X1_9BACT</name>
<dbReference type="GO" id="GO:0016020">
    <property type="term" value="C:membrane"/>
    <property type="evidence" value="ECO:0007669"/>
    <property type="project" value="GOC"/>
</dbReference>
<dbReference type="GO" id="GO:0004348">
    <property type="term" value="F:glucosylceramidase activity"/>
    <property type="evidence" value="ECO:0007669"/>
    <property type="project" value="UniProtKB-EC"/>
</dbReference>
<dbReference type="OrthoDB" id="9806701at2"/>
<keyword evidence="4 7" id="KW-0326">Glycosidase</keyword>
<dbReference type="EC" id="3.2.1.45" evidence="7"/>
<keyword evidence="2" id="KW-0732">Signal</keyword>
<dbReference type="Gene3D" id="2.60.40.1180">
    <property type="entry name" value="Golgi alpha-mannosidase II"/>
    <property type="match status" value="1"/>
</dbReference>
<dbReference type="Gene3D" id="3.20.20.80">
    <property type="entry name" value="Glycosidases"/>
    <property type="match status" value="1"/>
</dbReference>
<dbReference type="InterPro" id="IPR017853">
    <property type="entry name" value="GH"/>
</dbReference>
<feature type="domain" description="Glycosyl hydrolase family 30 beta sandwich" evidence="6">
    <location>
        <begin position="418"/>
        <end position="477"/>
    </location>
</feature>
<dbReference type="InterPro" id="IPR033452">
    <property type="entry name" value="GH30_C"/>
</dbReference>
<reference evidence="7 8" key="1">
    <citation type="journal article" date="2012" name="J. Bacteriol.">
        <title>Genome Sequence of Fibrella aestuarina BUZ 2T, a Filamentous Marine Bacterium.</title>
        <authorList>
            <person name="Filippini M."/>
            <person name="Qi W."/>
            <person name="Blom J."/>
            <person name="Goesmann A."/>
            <person name="Smits T.H."/>
            <person name="Bagheri H.C."/>
        </authorList>
    </citation>
    <scope>NUCLEOTIDE SEQUENCE [LARGE SCALE GENOMIC DNA]</scope>
    <source>
        <strain evidence="8">BUZ 2T</strain>
    </source>
</reference>
<gene>
    <name evidence="7" type="ORF">FAES_2215</name>
</gene>